<feature type="repeat" description="ANK" evidence="3">
    <location>
        <begin position="413"/>
        <end position="445"/>
    </location>
</feature>
<evidence type="ECO:0000256" key="2">
    <source>
        <dbReference type="ARBA" id="ARBA00023043"/>
    </source>
</evidence>
<name>A0A9N9VS24_9HYPO</name>
<proteinExistence type="predicted"/>
<dbReference type="PROSITE" id="PS50088">
    <property type="entry name" value="ANK_REPEAT"/>
    <property type="match status" value="4"/>
</dbReference>
<dbReference type="OrthoDB" id="10261951at2759"/>
<dbReference type="GO" id="GO:0005737">
    <property type="term" value="C:cytoplasm"/>
    <property type="evidence" value="ECO:0007669"/>
    <property type="project" value="TreeGrafter"/>
</dbReference>
<reference evidence="4" key="1">
    <citation type="submission" date="2021-10" db="EMBL/GenBank/DDBJ databases">
        <authorList>
            <person name="Piombo E."/>
        </authorList>
    </citation>
    <scope>NUCLEOTIDE SEQUENCE</scope>
</reference>
<sequence length="819" mass="90332">MTELIGATKLPTEMWMVVVDHLKHPWDVAALARTCRRLYATVNPLLYEHAAEHGYDLRALVWAIRFRLLRTLSLALAAGADPNKVWRYFDPRAAQSVPSFDECIGTVSGAARSDYNLVYPRPYCSPLHIAASLGDTEAMGMLLDHGAEPYAGSSRVCRCYDIQQFADSGHTSSFINQSLRNPRWTPAHVSICTGNIRAFELLSSRGGGVEMQSIDSDPAAPPCGLTALHAASMSGQAEMLEWLLNSNHEYDVDALDVSGKTPLVYAYFARHWDCVTLLVRNGADINRDHRITLMQEEQGYDPVYLVEDDIDILAQGTLLEDSMMPARFEDALRLIDLGADPILTDRTLRIGKSLIHKLCIYPWYTIPWDIVRWESRPVHAAGMKLLNHFLDLGLNFRQSERYPPVIVGEGPELGHTALGYAALAGNLHAAQRLIEAGADVDGNPEQDMTTPLACACKYTTAKPVVEMVTLLVEAGASVNRLRPQSEGPLWVLHRAFDEGGPAPANVLDKVTDYLLKRGSNPGRGTSNGDDVYYTALDYELLDGNLERFEYLLSKSAEGSIGDDDFIGFWKANKTRPYEDNTPYLLRLDKKGLIAKKDPTTLPFIICRPQIEPELVDHLLELGVDPNVNWSGSTPLGCILQQGGGMKESIILRVVESLLKFGASIFRPLEPFHFTELEAGAPQTPLGLAIQMQYTSLEVLELLLEHQPLKDASDIDPFEYIKQACMMGNTKALVALFASLGASSPVRQAHATSMVHRVLDAVFDSAVTIRRINIVIDCLQVLVQHGADLSVEASEESLDSRTGIETLRAICKGGPRCADI</sequence>
<dbReference type="PROSITE" id="PS50297">
    <property type="entry name" value="ANK_REP_REGION"/>
    <property type="match status" value="3"/>
</dbReference>
<feature type="repeat" description="ANK" evidence="3">
    <location>
        <begin position="125"/>
        <end position="154"/>
    </location>
</feature>
<dbReference type="EMBL" id="CABFNQ020000737">
    <property type="protein sequence ID" value="CAH0028919.1"/>
    <property type="molecule type" value="Genomic_DNA"/>
</dbReference>
<keyword evidence="2 3" id="KW-0040">ANK repeat</keyword>
<dbReference type="Gene3D" id="1.25.40.20">
    <property type="entry name" value="Ankyrin repeat-containing domain"/>
    <property type="match status" value="4"/>
</dbReference>
<dbReference type="Pfam" id="PF00023">
    <property type="entry name" value="Ank"/>
    <property type="match status" value="1"/>
</dbReference>
<protein>
    <submittedName>
        <fullName evidence="4">Uncharacterized protein</fullName>
    </submittedName>
</protein>
<comment type="caution">
    <text evidence="4">The sequence shown here is derived from an EMBL/GenBank/DDBJ whole genome shotgun (WGS) entry which is preliminary data.</text>
</comment>
<dbReference type="Pfam" id="PF12796">
    <property type="entry name" value="Ank_2"/>
    <property type="match status" value="2"/>
</dbReference>
<feature type="repeat" description="ANK" evidence="3">
    <location>
        <begin position="223"/>
        <end position="255"/>
    </location>
</feature>
<evidence type="ECO:0000256" key="3">
    <source>
        <dbReference type="PROSITE-ProRule" id="PRU00023"/>
    </source>
</evidence>
<dbReference type="PRINTS" id="PR01415">
    <property type="entry name" value="ANKYRIN"/>
</dbReference>
<evidence type="ECO:0000313" key="4">
    <source>
        <dbReference type="EMBL" id="CAH0028919.1"/>
    </source>
</evidence>
<dbReference type="SMART" id="SM00248">
    <property type="entry name" value="ANK"/>
    <property type="match status" value="10"/>
</dbReference>
<evidence type="ECO:0000313" key="5">
    <source>
        <dbReference type="Proteomes" id="UP000696573"/>
    </source>
</evidence>
<dbReference type="PANTHER" id="PTHR24198">
    <property type="entry name" value="ANKYRIN REPEAT AND PROTEIN KINASE DOMAIN-CONTAINING PROTEIN"/>
    <property type="match status" value="1"/>
</dbReference>
<evidence type="ECO:0000256" key="1">
    <source>
        <dbReference type="ARBA" id="ARBA00022737"/>
    </source>
</evidence>
<keyword evidence="5" id="KW-1185">Reference proteome</keyword>
<gene>
    <name evidence="4" type="ORF">CRHIZ90672A_00013000</name>
</gene>
<accession>A0A9N9VS24</accession>
<dbReference type="InterPro" id="IPR036770">
    <property type="entry name" value="Ankyrin_rpt-contain_sf"/>
</dbReference>
<organism evidence="4 5">
    <name type="scientific">Clonostachys rhizophaga</name>
    <dbReference type="NCBI Taxonomy" id="160324"/>
    <lineage>
        <taxon>Eukaryota</taxon>
        <taxon>Fungi</taxon>
        <taxon>Dikarya</taxon>
        <taxon>Ascomycota</taxon>
        <taxon>Pezizomycotina</taxon>
        <taxon>Sordariomycetes</taxon>
        <taxon>Hypocreomycetidae</taxon>
        <taxon>Hypocreales</taxon>
        <taxon>Bionectriaceae</taxon>
        <taxon>Clonostachys</taxon>
    </lineage>
</organism>
<keyword evidence="1" id="KW-0677">Repeat</keyword>
<dbReference type="AlphaFoldDB" id="A0A9N9VS24"/>
<dbReference type="CDD" id="cd09917">
    <property type="entry name" value="F-box_SF"/>
    <property type="match status" value="1"/>
</dbReference>
<dbReference type="InterPro" id="IPR002110">
    <property type="entry name" value="Ankyrin_rpt"/>
</dbReference>
<dbReference type="SUPFAM" id="SSF48403">
    <property type="entry name" value="Ankyrin repeat"/>
    <property type="match status" value="2"/>
</dbReference>
<feature type="repeat" description="ANK" evidence="3">
    <location>
        <begin position="258"/>
        <end position="290"/>
    </location>
</feature>
<dbReference type="PANTHER" id="PTHR24198:SF165">
    <property type="entry name" value="ANKYRIN REPEAT-CONTAINING PROTEIN-RELATED"/>
    <property type="match status" value="1"/>
</dbReference>
<dbReference type="Proteomes" id="UP000696573">
    <property type="component" value="Unassembled WGS sequence"/>
</dbReference>